<dbReference type="RefSeq" id="WP_043126206.1">
    <property type="nucleotide sequence ID" value="NZ_JTDL01000143.1"/>
</dbReference>
<dbReference type="STRING" id="1338436.LK10_16915"/>
<evidence type="ECO:0000313" key="4">
    <source>
        <dbReference type="Proteomes" id="UP000030982"/>
    </source>
</evidence>
<dbReference type="OrthoDB" id="3902805at2"/>
<evidence type="ECO:0000313" key="3">
    <source>
        <dbReference type="EMBL" id="KHL01313.1"/>
    </source>
</evidence>
<gene>
    <name evidence="3" type="ORF">LK10_16915</name>
</gene>
<dbReference type="Proteomes" id="UP000030982">
    <property type="component" value="Unassembled WGS sequence"/>
</dbReference>
<keyword evidence="4" id="KW-1185">Reference proteome</keyword>
<proteinExistence type="predicted"/>
<evidence type="ECO:0000259" key="1">
    <source>
        <dbReference type="Pfam" id="PF00723"/>
    </source>
</evidence>
<dbReference type="AlphaFoldDB" id="A0A0B2ADI6"/>
<feature type="domain" description="Trehalase-like N-terminal" evidence="2">
    <location>
        <begin position="15"/>
        <end position="146"/>
    </location>
</feature>
<sequence length="590" mass="65208">MDADPVEFPPHVLREYAMLADGMRGALLGPRGDIVWMCVPKWQDGAVFSSLLGGPGCFAVTPTDPRFVWGGRYEDGTLIWVSRWITSTGIIECREALAYPGDPHRAIVLRRIHAVQGPAEVRAVVDVRAGYGHHAMARLREDEDGTWSARSGHVRIRLSGATEAQVAHGRLEFTVGVPEGRHHDLVLEVSDTELPSQRIQPDETWSATEYGWHREVPRFENTIAADDSRQSYAVLRGMTGAGGAMVSAATMGLPERAEQKRNYDYRYAWIRDQCFTGVAVASCKEFPLLDDAVRFVAARLLEDGPNLRPAYTVDGGRVPDEHDVGLPGYPGGSGKAGNWVNEQFQLDIFGEALLLFAAAAEDDRLDLEQWKAAEAAAEAIAQRHGDADAGMWELQPEHWAHSRLICAAGLRAIGRHAPARQGAMWSSQADELIADVTSDCLHPSGRWQRSPSDPRVDASLLRPMLRGAVAPQDPRSIATLAAIREDLARREYLYRFRQDKRPLDQSEGAFLLCGFDLAMALHQSDKPLQAARWFERNRASCGTPGLFTEEYDVEQRQLRGNFPQAFVHAAMLEAARRLADSPPPWGGLNA</sequence>
<accession>A0A0B2ADI6</accession>
<dbReference type="InterPro" id="IPR011613">
    <property type="entry name" value="GH15-like"/>
</dbReference>
<dbReference type="PANTHER" id="PTHR31616:SF10">
    <property type="entry name" value="TREHALASE"/>
    <property type="match status" value="1"/>
</dbReference>
<dbReference type="Pfam" id="PF00723">
    <property type="entry name" value="Glyco_hydro_15"/>
    <property type="match status" value="1"/>
</dbReference>
<keyword evidence="3" id="KW-0378">Hydrolase</keyword>
<feature type="domain" description="GH15-like" evidence="1">
    <location>
        <begin position="241"/>
        <end position="575"/>
    </location>
</feature>
<dbReference type="PANTHER" id="PTHR31616">
    <property type="entry name" value="TREHALASE"/>
    <property type="match status" value="1"/>
</dbReference>
<organism evidence="3 4">
    <name type="scientific">Sinomonas humi</name>
    <dbReference type="NCBI Taxonomy" id="1338436"/>
    <lineage>
        <taxon>Bacteria</taxon>
        <taxon>Bacillati</taxon>
        <taxon>Actinomycetota</taxon>
        <taxon>Actinomycetes</taxon>
        <taxon>Micrococcales</taxon>
        <taxon>Micrococcaceae</taxon>
        <taxon>Sinomonas</taxon>
    </lineage>
</organism>
<dbReference type="InterPro" id="IPR008928">
    <property type="entry name" value="6-hairpin_glycosidase_sf"/>
</dbReference>
<protein>
    <submittedName>
        <fullName evidence="3">Glycoside hydrolase</fullName>
    </submittedName>
</protein>
<dbReference type="InterPro" id="IPR045582">
    <property type="entry name" value="Trehalase-like_N"/>
</dbReference>
<reference evidence="3 4" key="1">
    <citation type="submission" date="2014-09" db="EMBL/GenBank/DDBJ databases">
        <title>Genome sequence of Sinomonas sp. MUSC 117.</title>
        <authorList>
            <person name="Lee L.-H."/>
        </authorList>
    </citation>
    <scope>NUCLEOTIDE SEQUENCE [LARGE SCALE GENOMIC DNA]</scope>
    <source>
        <strain evidence="3 4">MUSC 117</strain>
    </source>
</reference>
<dbReference type="Gene3D" id="1.50.10.10">
    <property type="match status" value="1"/>
</dbReference>
<name>A0A0B2ADI6_9MICC</name>
<dbReference type="InterPro" id="IPR012341">
    <property type="entry name" value="6hp_glycosidase-like_sf"/>
</dbReference>
<dbReference type="GO" id="GO:0005993">
    <property type="term" value="P:trehalose catabolic process"/>
    <property type="evidence" value="ECO:0007669"/>
    <property type="project" value="TreeGrafter"/>
</dbReference>
<dbReference type="SUPFAM" id="SSF48208">
    <property type="entry name" value="Six-hairpin glycosidases"/>
    <property type="match status" value="1"/>
</dbReference>
<dbReference type="GO" id="GO:0015927">
    <property type="term" value="F:trehalase activity"/>
    <property type="evidence" value="ECO:0007669"/>
    <property type="project" value="TreeGrafter"/>
</dbReference>
<dbReference type="Pfam" id="PF19291">
    <property type="entry name" value="TREH_N"/>
    <property type="match status" value="1"/>
</dbReference>
<evidence type="ECO:0000259" key="2">
    <source>
        <dbReference type="Pfam" id="PF19291"/>
    </source>
</evidence>
<comment type="caution">
    <text evidence="3">The sequence shown here is derived from an EMBL/GenBank/DDBJ whole genome shotgun (WGS) entry which is preliminary data.</text>
</comment>
<dbReference type="EMBL" id="JTDL01000143">
    <property type="protein sequence ID" value="KHL01313.1"/>
    <property type="molecule type" value="Genomic_DNA"/>
</dbReference>